<evidence type="ECO:0000313" key="12">
    <source>
        <dbReference type="EMBL" id="GBF94573.1"/>
    </source>
</evidence>
<feature type="compositionally biased region" description="Low complexity" evidence="10">
    <location>
        <begin position="188"/>
        <end position="215"/>
    </location>
</feature>
<evidence type="ECO:0000256" key="5">
    <source>
        <dbReference type="ARBA" id="ARBA00022618"/>
    </source>
</evidence>
<dbReference type="Proteomes" id="UP000247498">
    <property type="component" value="Unassembled WGS sequence"/>
</dbReference>
<comment type="similarity">
    <text evidence="3">Belongs to the borealin family.</text>
</comment>
<feature type="compositionally biased region" description="Low complexity" evidence="10">
    <location>
        <begin position="9"/>
        <end position="25"/>
    </location>
</feature>
<keyword evidence="4" id="KW-0158">Chromosome</keyword>
<dbReference type="Gene3D" id="6.10.250.1900">
    <property type="match status" value="1"/>
</dbReference>
<keyword evidence="13" id="KW-1185">Reference proteome</keyword>
<keyword evidence="9" id="KW-0137">Centromere</keyword>
<evidence type="ECO:0000256" key="7">
    <source>
        <dbReference type="ARBA" id="ARBA00023242"/>
    </source>
</evidence>
<reference evidence="12 13" key="1">
    <citation type="journal article" date="2018" name="Sci. Rep.">
        <title>Raphidocelis subcapitata (=Pseudokirchneriella subcapitata) provides an insight into genome evolution and environmental adaptations in the Sphaeropleales.</title>
        <authorList>
            <person name="Suzuki S."/>
            <person name="Yamaguchi H."/>
            <person name="Nakajima N."/>
            <person name="Kawachi M."/>
        </authorList>
    </citation>
    <scope>NUCLEOTIDE SEQUENCE [LARGE SCALE GENOMIC DNA]</scope>
    <source>
        <strain evidence="12 13">NIES-35</strain>
    </source>
</reference>
<feature type="compositionally biased region" description="Low complexity" evidence="10">
    <location>
        <begin position="116"/>
        <end position="125"/>
    </location>
</feature>
<organism evidence="12 13">
    <name type="scientific">Raphidocelis subcapitata</name>
    <dbReference type="NCBI Taxonomy" id="307507"/>
    <lineage>
        <taxon>Eukaryota</taxon>
        <taxon>Viridiplantae</taxon>
        <taxon>Chlorophyta</taxon>
        <taxon>core chlorophytes</taxon>
        <taxon>Chlorophyceae</taxon>
        <taxon>CS clade</taxon>
        <taxon>Sphaeropleales</taxon>
        <taxon>Selenastraceae</taxon>
        <taxon>Raphidocelis</taxon>
    </lineage>
</organism>
<dbReference type="OrthoDB" id="10644463at2759"/>
<dbReference type="EMBL" id="BDRX01000053">
    <property type="protein sequence ID" value="GBF94573.1"/>
    <property type="molecule type" value="Genomic_DNA"/>
</dbReference>
<evidence type="ECO:0000313" key="13">
    <source>
        <dbReference type="Proteomes" id="UP000247498"/>
    </source>
</evidence>
<dbReference type="InterPro" id="IPR018851">
    <property type="entry name" value="Borealin_N"/>
</dbReference>
<dbReference type="GO" id="GO:0005634">
    <property type="term" value="C:nucleus"/>
    <property type="evidence" value="ECO:0007669"/>
    <property type="project" value="UniProtKB-SubCell"/>
</dbReference>
<keyword evidence="8" id="KW-0131">Cell cycle</keyword>
<evidence type="ECO:0000256" key="1">
    <source>
        <dbReference type="ARBA" id="ARBA00004123"/>
    </source>
</evidence>
<dbReference type="InterPro" id="IPR018867">
    <property type="entry name" value="Cell_div_borealin"/>
</dbReference>
<name>A0A2V0P9J7_9CHLO</name>
<dbReference type="InParanoid" id="A0A2V0P9J7"/>
<accession>A0A2V0P9J7</accession>
<protein>
    <recommendedName>
        <fullName evidence="11">Borealin N-terminal domain-containing protein</fullName>
    </recommendedName>
</protein>
<evidence type="ECO:0000256" key="8">
    <source>
        <dbReference type="ARBA" id="ARBA00023306"/>
    </source>
</evidence>
<evidence type="ECO:0000256" key="4">
    <source>
        <dbReference type="ARBA" id="ARBA00022454"/>
    </source>
</evidence>
<evidence type="ECO:0000259" key="11">
    <source>
        <dbReference type="Pfam" id="PF10444"/>
    </source>
</evidence>
<dbReference type="GO" id="GO:0051301">
    <property type="term" value="P:cell division"/>
    <property type="evidence" value="ECO:0007669"/>
    <property type="project" value="UniProtKB-KW"/>
</dbReference>
<dbReference type="AlphaFoldDB" id="A0A2V0P9J7"/>
<feature type="region of interest" description="Disordered" evidence="10">
    <location>
        <begin position="179"/>
        <end position="226"/>
    </location>
</feature>
<evidence type="ECO:0000256" key="3">
    <source>
        <dbReference type="ARBA" id="ARBA00009914"/>
    </source>
</evidence>
<comment type="caution">
    <text evidence="12">The sequence shown here is derived from an EMBL/GenBank/DDBJ whole genome shotgun (WGS) entry which is preliminary data.</text>
</comment>
<dbReference type="Pfam" id="PF10444">
    <property type="entry name" value="Nbl1_Borealin_N"/>
    <property type="match status" value="1"/>
</dbReference>
<dbReference type="GO" id="GO:0000775">
    <property type="term" value="C:chromosome, centromeric region"/>
    <property type="evidence" value="ECO:0007669"/>
    <property type="project" value="UniProtKB-SubCell"/>
</dbReference>
<feature type="region of interest" description="Disordered" evidence="10">
    <location>
        <begin position="116"/>
        <end position="154"/>
    </location>
</feature>
<dbReference type="PANTHER" id="PTHR16040:SF7">
    <property type="entry name" value="AUSTRALIN, ISOFORM A-RELATED"/>
    <property type="match status" value="1"/>
</dbReference>
<dbReference type="PANTHER" id="PTHR16040">
    <property type="entry name" value="AUSTRALIN, ISOFORM A-RELATED"/>
    <property type="match status" value="1"/>
</dbReference>
<evidence type="ECO:0000256" key="2">
    <source>
        <dbReference type="ARBA" id="ARBA00004584"/>
    </source>
</evidence>
<proteinExistence type="inferred from homology"/>
<sequence>MPPRKRKQQVPGEQQEGPAEGQQPQPDRDEIARRIAEKLAELDRAVEQRCQDIADAASEIVDNFMQEFRIQLIGVPKQMREMAWSEYGAGREAAPTRAAEARVESILAEAQEASMATVAGAPRTTRAGRGRGRGADAVAEPPATGGRTTRRGAAAAPAAAAAAAAAAVAPRQAVPRFEAPGVAPIPEGPEAASPSGAPAEAEPAAAAAAAPGDGAQEYRAPGAGGVSGAEARAQARIDAKLAAVGGGGGRRTVARGVQPGEALFSARGSPLSVLLGGNAARTRGAAAPQPLQQVGLTPAHAPAHTSAVGCVTLLKREAPAVAAGAAAARGRGRGRRREVVQPDAAIMITTGDGHSFMVDGSADALAAIPESHRSEVQQQLVMLQRLAASALGVGAA</sequence>
<keyword evidence="6" id="KW-0498">Mitosis</keyword>
<evidence type="ECO:0000256" key="9">
    <source>
        <dbReference type="ARBA" id="ARBA00023328"/>
    </source>
</evidence>
<comment type="subcellular location">
    <subcellularLocation>
        <location evidence="2">Chromosome</location>
        <location evidence="2">Centromere</location>
    </subcellularLocation>
    <subcellularLocation>
        <location evidence="1">Nucleus</location>
    </subcellularLocation>
</comment>
<feature type="compositionally biased region" description="Low complexity" evidence="10">
    <location>
        <begin position="135"/>
        <end position="154"/>
    </location>
</feature>
<feature type="domain" description="Borealin N-terminal" evidence="11">
    <location>
        <begin position="39"/>
        <end position="87"/>
    </location>
</feature>
<keyword evidence="7" id="KW-0539">Nucleus</keyword>
<evidence type="ECO:0000256" key="10">
    <source>
        <dbReference type="SAM" id="MobiDB-lite"/>
    </source>
</evidence>
<feature type="region of interest" description="Disordered" evidence="10">
    <location>
        <begin position="1"/>
        <end position="28"/>
    </location>
</feature>
<evidence type="ECO:0000256" key="6">
    <source>
        <dbReference type="ARBA" id="ARBA00022776"/>
    </source>
</evidence>
<gene>
    <name evidence="12" type="ORF">Rsub_06688</name>
</gene>
<keyword evidence="5" id="KW-0132">Cell division</keyword>